<evidence type="ECO:0000256" key="2">
    <source>
        <dbReference type="SAM" id="SignalP"/>
    </source>
</evidence>
<gene>
    <name evidence="3" type="ORF">GRF29_1g1878587</name>
</gene>
<dbReference type="PANTHER" id="PTHR30344">
    <property type="entry name" value="6-PHOSPHOGLUCONOLACTONASE-RELATED"/>
    <property type="match status" value="1"/>
</dbReference>
<feature type="signal peptide" evidence="2">
    <location>
        <begin position="1"/>
        <end position="17"/>
    </location>
</feature>
<protein>
    <recommendedName>
        <fullName evidence="5">6-phosphogluconolactonase</fullName>
    </recommendedName>
</protein>
<dbReference type="AlphaFoldDB" id="A0AAN6RLR0"/>
<evidence type="ECO:0000256" key="1">
    <source>
        <dbReference type="ARBA" id="ARBA00005564"/>
    </source>
</evidence>
<dbReference type="InterPro" id="IPR011045">
    <property type="entry name" value="N2O_reductase_N"/>
</dbReference>
<dbReference type="InterPro" id="IPR019405">
    <property type="entry name" value="Lactonase_7-beta_prop"/>
</dbReference>
<name>A0AAN6RLR0_9PLEO</name>
<reference evidence="3 4" key="1">
    <citation type="submission" date="2021-02" db="EMBL/GenBank/DDBJ databases">
        <title>Genome assembly of Pseudopithomyces chartarum.</title>
        <authorList>
            <person name="Jauregui R."/>
            <person name="Singh J."/>
            <person name="Voisey C."/>
        </authorList>
    </citation>
    <scope>NUCLEOTIDE SEQUENCE [LARGE SCALE GENOMIC DNA]</scope>
    <source>
        <strain evidence="3 4">AGR01</strain>
    </source>
</reference>
<keyword evidence="2" id="KW-0732">Signal</keyword>
<comment type="caution">
    <text evidence="3">The sequence shown here is derived from an EMBL/GenBank/DDBJ whole genome shotgun (WGS) entry which is preliminary data.</text>
</comment>
<dbReference type="InterPro" id="IPR015943">
    <property type="entry name" value="WD40/YVTN_repeat-like_dom_sf"/>
</dbReference>
<evidence type="ECO:0000313" key="3">
    <source>
        <dbReference type="EMBL" id="KAK3217058.1"/>
    </source>
</evidence>
<dbReference type="Pfam" id="PF10282">
    <property type="entry name" value="Lactonase"/>
    <property type="match status" value="1"/>
</dbReference>
<feature type="chain" id="PRO_5042972058" description="6-phosphogluconolactonase" evidence="2">
    <location>
        <begin position="18"/>
        <end position="393"/>
    </location>
</feature>
<evidence type="ECO:0008006" key="5">
    <source>
        <dbReference type="Google" id="ProtNLM"/>
    </source>
</evidence>
<proteinExistence type="inferred from homology"/>
<comment type="similarity">
    <text evidence="1">Belongs to the cycloisomerase 2 family.</text>
</comment>
<sequence>MSLRTLLFAGMATSASAVKLLVGGYGPTGSSPNGYIDTLDLNRNTLTKISETTESGPQPAWIDLGLKGKAITVDESWNTPNNSGLYTFTLNKDGSLTKSAFVDIPRGGPVSTQLYNNNKNLAIAHYGGHGLTTFTVKNGAFELLQNIGYEGQPVGPKPQQADGSHVHHSVLDPTGKYVIFPDLGLDLTHVFCVDATTGKLVAHAGLKAPAGYGPRHAAFWKSGSKTYLFVIHELVSKVISYEVTYVRSGGLTFKQVDEKSTYGPSADPAVTQYGAAAEISVSPDNKFLLASNRNVTLSKVPNVDPNNSTQIDSNSIATFKPSSDGKLAWVQLAPSGGLFPRHFELNKDGSQIAIANQNSGNLRVYQRDVKSGKIGAQVAAITVPGSPNNVRWL</sequence>
<evidence type="ECO:0000313" key="4">
    <source>
        <dbReference type="Proteomes" id="UP001280581"/>
    </source>
</evidence>
<dbReference type="EMBL" id="WVTA01000001">
    <property type="protein sequence ID" value="KAK3217058.1"/>
    <property type="molecule type" value="Genomic_DNA"/>
</dbReference>
<dbReference type="SUPFAM" id="SSF50974">
    <property type="entry name" value="Nitrous oxide reductase, N-terminal domain"/>
    <property type="match status" value="1"/>
</dbReference>
<dbReference type="GO" id="GO:0017057">
    <property type="term" value="F:6-phosphogluconolactonase activity"/>
    <property type="evidence" value="ECO:0007669"/>
    <property type="project" value="TreeGrafter"/>
</dbReference>
<keyword evidence="4" id="KW-1185">Reference proteome</keyword>
<dbReference type="Gene3D" id="2.130.10.10">
    <property type="entry name" value="YVTN repeat-like/Quinoprotein amine dehydrogenase"/>
    <property type="match status" value="1"/>
</dbReference>
<dbReference type="InterPro" id="IPR050282">
    <property type="entry name" value="Cycloisomerase_2"/>
</dbReference>
<accession>A0AAN6RLR0</accession>
<organism evidence="3 4">
    <name type="scientific">Pseudopithomyces chartarum</name>
    <dbReference type="NCBI Taxonomy" id="1892770"/>
    <lineage>
        <taxon>Eukaryota</taxon>
        <taxon>Fungi</taxon>
        <taxon>Dikarya</taxon>
        <taxon>Ascomycota</taxon>
        <taxon>Pezizomycotina</taxon>
        <taxon>Dothideomycetes</taxon>
        <taxon>Pleosporomycetidae</taxon>
        <taxon>Pleosporales</taxon>
        <taxon>Massarineae</taxon>
        <taxon>Didymosphaeriaceae</taxon>
        <taxon>Pseudopithomyces</taxon>
    </lineage>
</organism>
<dbReference type="Proteomes" id="UP001280581">
    <property type="component" value="Unassembled WGS sequence"/>
</dbReference>
<dbReference type="PANTHER" id="PTHR30344:SF1">
    <property type="entry name" value="6-PHOSPHOGLUCONOLACTONASE"/>
    <property type="match status" value="1"/>
</dbReference>